<dbReference type="Proteomes" id="UP000666240">
    <property type="component" value="Unassembled WGS sequence"/>
</dbReference>
<dbReference type="SUPFAM" id="SSF51445">
    <property type="entry name" value="(Trans)glycosidases"/>
    <property type="match status" value="1"/>
</dbReference>
<accession>A0A8J7RLH6</accession>
<evidence type="ECO:0000259" key="1">
    <source>
        <dbReference type="SMART" id="SM00642"/>
    </source>
</evidence>
<dbReference type="InterPro" id="IPR017853">
    <property type="entry name" value="GH"/>
</dbReference>
<feature type="domain" description="Glycosyl hydrolase family 13 catalytic" evidence="1">
    <location>
        <begin position="4"/>
        <end position="422"/>
    </location>
</feature>
<dbReference type="InterPro" id="IPR013797">
    <property type="entry name" value="Maltooligo_trehalose_synth_4"/>
</dbReference>
<dbReference type="InterPro" id="IPR006047">
    <property type="entry name" value="GH13_cat_dom"/>
</dbReference>
<dbReference type="Gene3D" id="1.10.150.200">
    <property type="entry name" value="Maltooligosyl trehalose synthase, domain 3"/>
    <property type="match status" value="1"/>
</dbReference>
<evidence type="ECO:0000313" key="3">
    <source>
        <dbReference type="Proteomes" id="UP000666240"/>
    </source>
</evidence>
<dbReference type="Gene3D" id="3.20.20.80">
    <property type="entry name" value="Glycosidases"/>
    <property type="match status" value="1"/>
</dbReference>
<dbReference type="AlphaFoldDB" id="A0A8J7RLH6"/>
<dbReference type="RefSeq" id="WP_209336723.1">
    <property type="nucleotide sequence ID" value="NZ_JAGIYY010000008.1"/>
</dbReference>
<dbReference type="GO" id="GO:0005992">
    <property type="term" value="P:trehalose biosynthetic process"/>
    <property type="evidence" value="ECO:0007669"/>
    <property type="project" value="TreeGrafter"/>
</dbReference>
<comment type="caution">
    <text evidence="2">The sequence shown here is derived from an EMBL/GenBank/DDBJ whole genome shotgun (WGS) entry which is preliminary data.</text>
</comment>
<dbReference type="GO" id="GO:0047470">
    <property type="term" value="F:(1,4)-alpha-D-glucan 1-alpha-D-glucosylmutase activity"/>
    <property type="evidence" value="ECO:0007669"/>
    <property type="project" value="TreeGrafter"/>
</dbReference>
<dbReference type="Gene3D" id="3.30.1590.10">
    <property type="entry name" value="Maltooligosyl trehalose synthase, domain 2"/>
    <property type="match status" value="1"/>
</dbReference>
<organism evidence="2 3">
    <name type="scientific">Tianweitania sediminis</name>
    <dbReference type="NCBI Taxonomy" id="1502156"/>
    <lineage>
        <taxon>Bacteria</taxon>
        <taxon>Pseudomonadati</taxon>
        <taxon>Pseudomonadota</taxon>
        <taxon>Alphaproteobacteria</taxon>
        <taxon>Hyphomicrobiales</taxon>
        <taxon>Phyllobacteriaceae</taxon>
        <taxon>Tianweitania</taxon>
    </lineage>
</organism>
<dbReference type="PANTHER" id="PTHR10357:SF216">
    <property type="entry name" value="MALTOOLIGOSYL TREHALOSE SYNTHASE-RELATED"/>
    <property type="match status" value="1"/>
</dbReference>
<sequence length="831" mass="92446">MMLPIATYRLQFRNGFTFDDAVAIVPYLKTLGISHVYASPIFTATSGSTHGYDVTDHNEIDPAIGGRDGFDRLSASLKEANLGLILDIVPNHMAASLENPWWHSVTEHGQDSPYARHFDIDWRERLTLPTLGKPFEQAVADGEITLKVNNGKPVLAYFDNLFPLKPDTVAGMAEETIANTASDASLLEALHDKQPYRLTFWKEARRHLSYRRFFEVTGLVGVRVEDPAVFDDVHRLILDLVRSGQVDGLRVDHVDGLADPKAYLNQLREAIGPDTYLVVEKILNGEEILPQDWAVEGTTGYEFIASMADLLTDNREAAALDQAYHDVLGAEVDLEAERHKAKRVMVTENFETELTGLVRLVQQAATGSFSDDAVRDALAAIVVQFPVYRTYVDANGVRAEDRSLLRDVGTSAKSAGSADPAAIDHVLELMLADKPSDWTAEFRTRFQQLTGPVTAKSVEDTLFYRFNKLIALNEVGCDPAEPVGSVERFHEKMQARVSEQPHGLLGTSTHDTKRGEDARARLYAISEEPEAWAAAVGRWREMHADRVQQLDDGPAPEPDTEWLLYQALAGIWTGETSAEALSGLKERFLPYVEKSLREAKRRTDWTDSNEAYEAAVKAYAERLFAPDNRAFHQDFATAVKPLMAAGRINSLTQTLIKLTAPGIPDIYQGSEGDDLSLVDPDNRLPIDFERRQAWLEAPASSWSDAIRRGSAKQRLIKETLALRQSEPQLFASGDYQPLTVRGSKGDHAVAFARMWKDQWAIAIAPRLPLSFTGDLEQRDWLMAWGDTRIELPAELHGRTLTQCLTGAEIQVGETIRLADVLKHCPVALLRG</sequence>
<dbReference type="Gene3D" id="1.10.10.470">
    <property type="entry name" value="Maltooligosyl trehalose synthase, domain 4"/>
    <property type="match status" value="1"/>
</dbReference>
<dbReference type="Pfam" id="PF00128">
    <property type="entry name" value="Alpha-amylase"/>
    <property type="match status" value="1"/>
</dbReference>
<dbReference type="CDD" id="cd11336">
    <property type="entry name" value="AmyAc_MTSase"/>
    <property type="match status" value="1"/>
</dbReference>
<dbReference type="NCBIfam" id="TIGR02401">
    <property type="entry name" value="trehalose_TreY"/>
    <property type="match status" value="1"/>
</dbReference>
<keyword evidence="3" id="KW-1185">Reference proteome</keyword>
<dbReference type="PANTHER" id="PTHR10357">
    <property type="entry name" value="ALPHA-AMYLASE FAMILY MEMBER"/>
    <property type="match status" value="1"/>
</dbReference>
<reference evidence="2" key="1">
    <citation type="submission" date="2021-03" db="EMBL/GenBank/DDBJ databases">
        <title>Genome sequencing and assembly of Tianweitania sediminis.</title>
        <authorList>
            <person name="Chhetri G."/>
        </authorList>
    </citation>
    <scope>NUCLEOTIDE SEQUENCE</scope>
    <source>
        <strain evidence="2">Z8</strain>
    </source>
</reference>
<protein>
    <submittedName>
        <fullName evidence="2">Malto-oligosyltrehalose synthase</fullName>
    </submittedName>
</protein>
<dbReference type="InterPro" id="IPR012767">
    <property type="entry name" value="Trehalose_TreY"/>
</dbReference>
<gene>
    <name evidence="2" type="primary">treY</name>
    <name evidence="2" type="ORF">J5Y06_18230</name>
</gene>
<dbReference type="EMBL" id="JAGIYY010000008">
    <property type="protein sequence ID" value="MBP0440591.1"/>
    <property type="molecule type" value="Genomic_DNA"/>
</dbReference>
<dbReference type="GO" id="GO:0030980">
    <property type="term" value="P:alpha-glucan catabolic process"/>
    <property type="evidence" value="ECO:0007669"/>
    <property type="project" value="TreeGrafter"/>
</dbReference>
<name>A0A8J7RLH6_9HYPH</name>
<dbReference type="SMART" id="SM00642">
    <property type="entry name" value="Aamy"/>
    <property type="match status" value="1"/>
</dbReference>
<evidence type="ECO:0000313" key="2">
    <source>
        <dbReference type="EMBL" id="MBP0440591.1"/>
    </source>
</evidence>
<proteinExistence type="predicted"/>